<dbReference type="RefSeq" id="WP_183296542.1">
    <property type="nucleotide sequence ID" value="NZ_JACHVX010000003.1"/>
</dbReference>
<name>A0A7W4UGH2_9CELL</name>
<reference evidence="2 3" key="1">
    <citation type="submission" date="2020-08" db="EMBL/GenBank/DDBJ databases">
        <title>The Agave Microbiome: Exploring the role of microbial communities in plant adaptations to desert environments.</title>
        <authorList>
            <person name="Partida-Martinez L.P."/>
        </authorList>
    </citation>
    <scope>NUCLEOTIDE SEQUENCE [LARGE SCALE GENOMIC DNA]</scope>
    <source>
        <strain evidence="2 3">RAS26</strain>
    </source>
</reference>
<dbReference type="AlphaFoldDB" id="A0A7W4UGH2"/>
<proteinExistence type="predicted"/>
<gene>
    <name evidence="2" type="ORF">FHR80_002671</name>
</gene>
<dbReference type="EMBL" id="JACHVX010000003">
    <property type="protein sequence ID" value="MBB2923746.1"/>
    <property type="molecule type" value="Genomic_DNA"/>
</dbReference>
<evidence type="ECO:0000313" key="2">
    <source>
        <dbReference type="EMBL" id="MBB2923746.1"/>
    </source>
</evidence>
<dbReference type="Proteomes" id="UP000518206">
    <property type="component" value="Unassembled WGS sequence"/>
</dbReference>
<organism evidence="2 3">
    <name type="scientific">Cellulomonas cellasea</name>
    <dbReference type="NCBI Taxonomy" id="43670"/>
    <lineage>
        <taxon>Bacteria</taxon>
        <taxon>Bacillati</taxon>
        <taxon>Actinomycetota</taxon>
        <taxon>Actinomycetes</taxon>
        <taxon>Micrococcales</taxon>
        <taxon>Cellulomonadaceae</taxon>
        <taxon>Cellulomonas</taxon>
    </lineage>
</organism>
<keyword evidence="1" id="KW-1133">Transmembrane helix</keyword>
<evidence type="ECO:0000256" key="1">
    <source>
        <dbReference type="SAM" id="Phobius"/>
    </source>
</evidence>
<comment type="caution">
    <text evidence="2">The sequence shown here is derived from an EMBL/GenBank/DDBJ whole genome shotgun (WGS) entry which is preliminary data.</text>
</comment>
<keyword evidence="1" id="KW-0812">Transmembrane</keyword>
<reference evidence="2 3" key="2">
    <citation type="submission" date="2020-08" db="EMBL/GenBank/DDBJ databases">
        <authorList>
            <person name="Partida-Martinez L."/>
            <person name="Huntemann M."/>
            <person name="Clum A."/>
            <person name="Wang J."/>
            <person name="Palaniappan K."/>
            <person name="Ritter S."/>
            <person name="Chen I.-M."/>
            <person name="Stamatis D."/>
            <person name="Reddy T."/>
            <person name="O'Malley R."/>
            <person name="Daum C."/>
            <person name="Shapiro N."/>
            <person name="Ivanova N."/>
            <person name="Kyrpides N."/>
            <person name="Woyke T."/>
        </authorList>
    </citation>
    <scope>NUCLEOTIDE SEQUENCE [LARGE SCALE GENOMIC DNA]</scope>
    <source>
        <strain evidence="2 3">RAS26</strain>
    </source>
</reference>
<keyword evidence="1" id="KW-0472">Membrane</keyword>
<sequence length="226" mass="24350">MGTSRGRSDDAPYSRHDAAIWYTHRIVAAAEAGDVEALPRIATPFPPRHAVDEVVVASGRVDVMTWRALGNGSYVHNGGFFFATGAAGLAATALFAGAQAVGNSARRSQAAAAATPRWVHDWSAQLSVSTHGFYFENATGLLPWGFADVDAMELVGPGAVSMRGSSTTGPISWILLTDWAELLLVFWALVRHRQHPQYVSGSWVPPGWRDREQRRLSTSQAELPPG</sequence>
<accession>A0A7W4UGH2</accession>
<protein>
    <submittedName>
        <fullName evidence="2">Uncharacterized protein</fullName>
    </submittedName>
</protein>
<evidence type="ECO:0000313" key="3">
    <source>
        <dbReference type="Proteomes" id="UP000518206"/>
    </source>
</evidence>
<feature type="transmembrane region" description="Helical" evidence="1">
    <location>
        <begin position="171"/>
        <end position="190"/>
    </location>
</feature>